<protein>
    <submittedName>
        <fullName evidence="2">Uncharacterized protein</fullName>
    </submittedName>
</protein>
<proteinExistence type="predicted"/>
<dbReference type="EMBL" id="AZBU02000010">
    <property type="protein sequence ID" value="TKR62075.1"/>
    <property type="molecule type" value="Genomic_DNA"/>
</dbReference>
<comment type="caution">
    <text evidence="2">The sequence shown here is derived from an EMBL/GenBank/DDBJ whole genome shotgun (WGS) entry which is preliminary data.</text>
</comment>
<keyword evidence="1" id="KW-0472">Membrane</keyword>
<sequence length="118" mass="13257">MIQMGIAQCFMSPGVITACLTCILGRDYFQMFAIAAPLWMVATRTAGVLGLALALHRLHVICNLSYPTVIHKILTFIAWSYAMGHYFFFVIPCCVFASFQQILTLKIQCATIKTKFLR</sequence>
<evidence type="ECO:0000313" key="2">
    <source>
        <dbReference type="EMBL" id="TKR62075.1"/>
    </source>
</evidence>
<organism evidence="2 3">
    <name type="scientific">Steinernema carpocapsae</name>
    <name type="common">Entomopathogenic nematode</name>
    <dbReference type="NCBI Taxonomy" id="34508"/>
    <lineage>
        <taxon>Eukaryota</taxon>
        <taxon>Metazoa</taxon>
        <taxon>Ecdysozoa</taxon>
        <taxon>Nematoda</taxon>
        <taxon>Chromadorea</taxon>
        <taxon>Rhabditida</taxon>
        <taxon>Tylenchina</taxon>
        <taxon>Panagrolaimomorpha</taxon>
        <taxon>Strongyloidoidea</taxon>
        <taxon>Steinernematidae</taxon>
        <taxon>Steinernema</taxon>
    </lineage>
</organism>
<evidence type="ECO:0000313" key="3">
    <source>
        <dbReference type="Proteomes" id="UP000298663"/>
    </source>
</evidence>
<name>A0A4V5ZY30_STECR</name>
<feature type="transmembrane region" description="Helical" evidence="1">
    <location>
        <begin position="76"/>
        <end position="99"/>
    </location>
</feature>
<keyword evidence="3" id="KW-1185">Reference proteome</keyword>
<dbReference type="AlphaFoldDB" id="A0A4V5ZY30"/>
<accession>A0A4V5ZY30</accession>
<keyword evidence="1" id="KW-0812">Transmembrane</keyword>
<gene>
    <name evidence="2" type="ORF">L596_026082</name>
</gene>
<reference evidence="2 3" key="1">
    <citation type="journal article" date="2015" name="Genome Biol.">
        <title>Comparative genomics of Steinernema reveals deeply conserved gene regulatory networks.</title>
        <authorList>
            <person name="Dillman A.R."/>
            <person name="Macchietto M."/>
            <person name="Porter C.F."/>
            <person name="Rogers A."/>
            <person name="Williams B."/>
            <person name="Antoshechkin I."/>
            <person name="Lee M.M."/>
            <person name="Goodwin Z."/>
            <person name="Lu X."/>
            <person name="Lewis E.E."/>
            <person name="Goodrich-Blair H."/>
            <person name="Stock S.P."/>
            <person name="Adams B.J."/>
            <person name="Sternberg P.W."/>
            <person name="Mortazavi A."/>
        </authorList>
    </citation>
    <scope>NUCLEOTIDE SEQUENCE [LARGE SCALE GENOMIC DNA]</scope>
    <source>
        <strain evidence="2 3">ALL</strain>
    </source>
</reference>
<reference evidence="2 3" key="2">
    <citation type="journal article" date="2019" name="G3 (Bethesda)">
        <title>Hybrid Assembly of the Genome of the Entomopathogenic Nematode Steinernema carpocapsae Identifies the X-Chromosome.</title>
        <authorList>
            <person name="Serra L."/>
            <person name="Macchietto M."/>
            <person name="Macias-Munoz A."/>
            <person name="McGill C.J."/>
            <person name="Rodriguez I.M."/>
            <person name="Rodriguez B."/>
            <person name="Murad R."/>
            <person name="Mortazavi A."/>
        </authorList>
    </citation>
    <scope>NUCLEOTIDE SEQUENCE [LARGE SCALE GENOMIC DNA]</scope>
    <source>
        <strain evidence="2 3">ALL</strain>
    </source>
</reference>
<dbReference type="Proteomes" id="UP000298663">
    <property type="component" value="Unassembled WGS sequence"/>
</dbReference>
<evidence type="ECO:0000256" key="1">
    <source>
        <dbReference type="SAM" id="Phobius"/>
    </source>
</evidence>
<feature type="transmembrane region" description="Helical" evidence="1">
    <location>
        <begin position="31"/>
        <end position="55"/>
    </location>
</feature>
<keyword evidence="1" id="KW-1133">Transmembrane helix</keyword>